<evidence type="ECO:0000313" key="2">
    <source>
        <dbReference type="EMBL" id="MTW13697.1"/>
    </source>
</evidence>
<dbReference type="EMBL" id="WNKX01000025">
    <property type="protein sequence ID" value="MTW13697.1"/>
    <property type="molecule type" value="Genomic_DNA"/>
</dbReference>
<evidence type="ECO:0000256" key="1">
    <source>
        <dbReference type="SAM" id="SignalP"/>
    </source>
</evidence>
<dbReference type="Proteomes" id="UP000472320">
    <property type="component" value="Unassembled WGS sequence"/>
</dbReference>
<dbReference type="OrthoDB" id="5956306at2"/>
<dbReference type="RefSeq" id="WP_155456611.1">
    <property type="nucleotide sequence ID" value="NZ_WNKX01000025.1"/>
</dbReference>
<comment type="caution">
    <text evidence="2">The sequence shown here is derived from an EMBL/GenBank/DDBJ whole genome shotgun (WGS) entry which is preliminary data.</text>
</comment>
<feature type="chain" id="PRO_5027074898" evidence="1">
    <location>
        <begin position="19"/>
        <end position="136"/>
    </location>
</feature>
<reference evidence="2 3" key="1">
    <citation type="submission" date="2019-11" db="EMBL/GenBank/DDBJ databases">
        <title>Type strains purchased from KCTC, JCM and DSMZ.</title>
        <authorList>
            <person name="Lu H."/>
        </authorList>
    </citation>
    <scope>NUCLEOTIDE SEQUENCE [LARGE SCALE GENOMIC DNA]</scope>
    <source>
        <strain evidence="2 3">JCM 31587</strain>
    </source>
</reference>
<protein>
    <submittedName>
        <fullName evidence="2">Uncharacterized protein</fullName>
    </submittedName>
</protein>
<accession>A0A6L6QP72</accession>
<dbReference type="AlphaFoldDB" id="A0A6L6QP72"/>
<proteinExistence type="predicted"/>
<evidence type="ECO:0000313" key="3">
    <source>
        <dbReference type="Proteomes" id="UP000472320"/>
    </source>
</evidence>
<organism evidence="2 3">
    <name type="scientific">Massilia eburnea</name>
    <dbReference type="NCBI Taxonomy" id="1776165"/>
    <lineage>
        <taxon>Bacteria</taxon>
        <taxon>Pseudomonadati</taxon>
        <taxon>Pseudomonadota</taxon>
        <taxon>Betaproteobacteria</taxon>
        <taxon>Burkholderiales</taxon>
        <taxon>Oxalobacteraceae</taxon>
        <taxon>Telluria group</taxon>
        <taxon>Massilia</taxon>
    </lineage>
</organism>
<feature type="signal peptide" evidence="1">
    <location>
        <begin position="1"/>
        <end position="18"/>
    </location>
</feature>
<name>A0A6L6QP72_9BURK</name>
<sequence length="136" mass="14256">MNRGLGGLLLVLALPAMAQGPPEGWTPAPEAQLEQARGGFETPNGLLVALGVERMVEVNGVVVARSRVELADMGRLADSPQARAELAPLLVQNNANGQLIRSMTTIDLTVNALSTLKGLNLEGNLRQALSSAVVPR</sequence>
<keyword evidence="3" id="KW-1185">Reference proteome</keyword>
<keyword evidence="1" id="KW-0732">Signal</keyword>
<gene>
    <name evidence="2" type="ORF">GM658_24095</name>
</gene>